<dbReference type="RefSeq" id="YP_010620121.1">
    <property type="nucleotide sequence ID" value="NC_070156.1"/>
</dbReference>
<geneLocation type="mitochondrion" evidence="4"/>
<evidence type="ECO:0000313" key="4">
    <source>
        <dbReference type="EMBL" id="WAX04157.1"/>
    </source>
</evidence>
<dbReference type="Pfam" id="PF00252">
    <property type="entry name" value="Ribosomal_L16"/>
    <property type="match status" value="1"/>
</dbReference>
<protein>
    <submittedName>
        <fullName evidence="4">Ribosomal protein L16</fullName>
    </submittedName>
</protein>
<accession>A0A9F1U5C7</accession>
<dbReference type="GeneID" id="77661500"/>
<keyword evidence="2 4" id="KW-0689">Ribosomal protein</keyword>
<sequence>MSILQKKQHFQFKHLFSYKKHILKHGNCAFKLNYTYCFTFKQEEFLKLFILKNLKQITVKKIKIFFNSHCFNSQTKLPLESRMGKGKGEIMNLFGNYKKGFILFELCEISILQARRLQTFLNKKKIARFKLIF</sequence>
<dbReference type="InterPro" id="IPR047873">
    <property type="entry name" value="Ribosomal_uL16"/>
</dbReference>
<evidence type="ECO:0000256" key="3">
    <source>
        <dbReference type="ARBA" id="ARBA00023274"/>
    </source>
</evidence>
<comment type="similarity">
    <text evidence="1">Belongs to the universal ribosomal protein uL16 family.</text>
</comment>
<dbReference type="GO" id="GO:0003735">
    <property type="term" value="F:structural constituent of ribosome"/>
    <property type="evidence" value="ECO:0007669"/>
    <property type="project" value="InterPro"/>
</dbReference>
<dbReference type="SUPFAM" id="SSF54686">
    <property type="entry name" value="Ribosomal protein L16p/L10e"/>
    <property type="match status" value="1"/>
</dbReference>
<reference evidence="4" key="1">
    <citation type="submission" date="2022-10" db="EMBL/GenBank/DDBJ databases">
        <title>Phylogenomic analysis of pseudocryptic diversity reveals the new genus deltalsia (rhodomelaceae, rhodophyta).</title>
        <authorList>
            <person name="Diaz-Tapia P."/>
            <person name="Rodriguez-Bujan I."/>
            <person name="Maggs C.A."/>
            <person name="Verbruggen H."/>
        </authorList>
    </citation>
    <scope>NUCLEOTIDE SEQUENCE</scope>
    <source>
        <strain evidence="4">JH1432</strain>
    </source>
</reference>
<evidence type="ECO:0000256" key="1">
    <source>
        <dbReference type="ARBA" id="ARBA00008931"/>
    </source>
</evidence>
<dbReference type="EMBL" id="OP748278">
    <property type="protein sequence ID" value="WAX04157.1"/>
    <property type="molecule type" value="Genomic_DNA"/>
</dbReference>
<dbReference type="GO" id="GO:1990904">
    <property type="term" value="C:ribonucleoprotein complex"/>
    <property type="evidence" value="ECO:0007669"/>
    <property type="project" value="UniProtKB-KW"/>
</dbReference>
<dbReference type="GO" id="GO:0005840">
    <property type="term" value="C:ribosome"/>
    <property type="evidence" value="ECO:0007669"/>
    <property type="project" value="UniProtKB-KW"/>
</dbReference>
<organism evidence="4">
    <name type="scientific">Melanothamnus gigas</name>
    <dbReference type="NCBI Taxonomy" id="3016206"/>
    <lineage>
        <taxon>Eukaryota</taxon>
        <taxon>Rhodophyta</taxon>
        <taxon>Florideophyceae</taxon>
        <taxon>Rhodymeniophycidae</taxon>
        <taxon>Ceramiales</taxon>
        <taxon>Rhodomelaceae</taxon>
        <taxon>Polysiphonioideae</taxon>
        <taxon>Melanothamnus</taxon>
    </lineage>
</organism>
<proteinExistence type="inferred from homology"/>
<dbReference type="GO" id="GO:0006412">
    <property type="term" value="P:translation"/>
    <property type="evidence" value="ECO:0007669"/>
    <property type="project" value="InterPro"/>
</dbReference>
<evidence type="ECO:0000256" key="2">
    <source>
        <dbReference type="ARBA" id="ARBA00022980"/>
    </source>
</evidence>
<dbReference type="AlphaFoldDB" id="A0A9F1U5C7"/>
<keyword evidence="3" id="KW-0687">Ribonucleoprotein</keyword>
<name>A0A9F1U5C7_9FLOR</name>
<gene>
    <name evidence="4" type="primary">rpl16</name>
</gene>
<dbReference type="InterPro" id="IPR036920">
    <property type="entry name" value="Ribosomal_uL16_sf"/>
</dbReference>
<keyword evidence="4" id="KW-0496">Mitochondrion</keyword>
<dbReference type="Gene3D" id="3.90.1170.10">
    <property type="entry name" value="Ribosomal protein L10e/L16"/>
    <property type="match status" value="1"/>
</dbReference>